<evidence type="ECO:0000313" key="2">
    <source>
        <dbReference type="Proteomes" id="UP000000560"/>
    </source>
</evidence>
<dbReference type="VEuPathDB" id="FungiDB:AN11012"/>
<dbReference type="OrthoDB" id="4360026at2759"/>
<evidence type="ECO:0000313" key="1">
    <source>
        <dbReference type="EMBL" id="CBF80140.1"/>
    </source>
</evidence>
<dbReference type="InParanoid" id="C8VDS5"/>
<reference evidence="2" key="2">
    <citation type="journal article" date="2009" name="Fungal Genet. Biol.">
        <title>The 2008 update of the Aspergillus nidulans genome annotation: a community effort.</title>
        <authorList>
            <person name="Wortman J.R."/>
            <person name="Gilsenan J.M."/>
            <person name="Joardar V."/>
            <person name="Deegan J."/>
            <person name="Clutterbuck J."/>
            <person name="Andersen M.R."/>
            <person name="Archer D."/>
            <person name="Bencina M."/>
            <person name="Braus G."/>
            <person name="Coutinho P."/>
            <person name="von Dohren H."/>
            <person name="Doonan J."/>
            <person name="Driessen A.J."/>
            <person name="Durek P."/>
            <person name="Espeso E."/>
            <person name="Fekete E."/>
            <person name="Flipphi M."/>
            <person name="Estrada C.G."/>
            <person name="Geysens S."/>
            <person name="Goldman G."/>
            <person name="de Groot P.W."/>
            <person name="Hansen K."/>
            <person name="Harris S.D."/>
            <person name="Heinekamp T."/>
            <person name="Helmstaedt K."/>
            <person name="Henrissat B."/>
            <person name="Hofmann G."/>
            <person name="Homan T."/>
            <person name="Horio T."/>
            <person name="Horiuchi H."/>
            <person name="James S."/>
            <person name="Jones M."/>
            <person name="Karaffa L."/>
            <person name="Karanyi Z."/>
            <person name="Kato M."/>
            <person name="Keller N."/>
            <person name="Kelly D.E."/>
            <person name="Kiel J.A."/>
            <person name="Kim J.M."/>
            <person name="van der Klei I.J."/>
            <person name="Klis F.M."/>
            <person name="Kovalchuk A."/>
            <person name="Krasevec N."/>
            <person name="Kubicek C.P."/>
            <person name="Liu B."/>
            <person name="Maccabe A."/>
            <person name="Meyer V."/>
            <person name="Mirabito P."/>
            <person name="Miskei M."/>
            <person name="Mos M."/>
            <person name="Mullins J."/>
            <person name="Nelson D.R."/>
            <person name="Nielsen J."/>
            <person name="Oakley B.R."/>
            <person name="Osmani S.A."/>
            <person name="Pakula T."/>
            <person name="Paszewski A."/>
            <person name="Paulsen I."/>
            <person name="Pilsyk S."/>
            <person name="Pocsi I."/>
            <person name="Punt P.J."/>
            <person name="Ram A.F."/>
            <person name="Ren Q."/>
            <person name="Robellet X."/>
            <person name="Robson G."/>
            <person name="Seiboth B."/>
            <person name="van Solingen P."/>
            <person name="Specht T."/>
            <person name="Sun J."/>
            <person name="Taheri-Talesh N."/>
            <person name="Takeshita N."/>
            <person name="Ussery D."/>
            <person name="vanKuyk P.A."/>
            <person name="Visser H."/>
            <person name="van de Vondervoort P.J."/>
            <person name="de Vries R.P."/>
            <person name="Walton J."/>
            <person name="Xiang X."/>
            <person name="Xiong Y."/>
            <person name="Zeng A.P."/>
            <person name="Brandt B.W."/>
            <person name="Cornell M.J."/>
            <person name="van den Hondel C.A."/>
            <person name="Visser J."/>
            <person name="Oliver S.G."/>
            <person name="Turner G."/>
        </authorList>
    </citation>
    <scope>GENOME REANNOTATION</scope>
    <source>
        <strain evidence="2">FGSC A4 / ATCC 38163 / CBS 112.46 / NRRL 194 / M139</strain>
    </source>
</reference>
<dbReference type="OMA" id="KEIECIM"/>
<organism evidence="1 2">
    <name type="scientific">Emericella nidulans (strain FGSC A4 / ATCC 38163 / CBS 112.46 / NRRL 194 / M139)</name>
    <name type="common">Aspergillus nidulans</name>
    <dbReference type="NCBI Taxonomy" id="227321"/>
    <lineage>
        <taxon>Eukaryota</taxon>
        <taxon>Fungi</taxon>
        <taxon>Dikarya</taxon>
        <taxon>Ascomycota</taxon>
        <taxon>Pezizomycotina</taxon>
        <taxon>Eurotiomycetes</taxon>
        <taxon>Eurotiomycetidae</taxon>
        <taxon>Eurotiales</taxon>
        <taxon>Aspergillaceae</taxon>
        <taxon>Aspergillus</taxon>
        <taxon>Aspergillus subgen. Nidulantes</taxon>
    </lineage>
</organism>
<dbReference type="EMBL" id="BN001304">
    <property type="protein sequence ID" value="CBF80140.1"/>
    <property type="molecule type" value="Genomic_DNA"/>
</dbReference>
<dbReference type="Proteomes" id="UP000000560">
    <property type="component" value="Chromosome IV"/>
</dbReference>
<protein>
    <submittedName>
        <fullName evidence="1">Uncharacterized protein</fullName>
    </submittedName>
</protein>
<dbReference type="KEGG" id="ani:ANIA_11012"/>
<dbReference type="RefSeq" id="XP_681072.2">
    <property type="nucleotide sequence ID" value="XM_675980.2"/>
</dbReference>
<sequence length="370" mass="42561">MKTTTKRIVLRGLLPILTRALNARDIMSNKIPDISDPDEFPYCIWYPETATEVTYRALAGRYPQVKYLIGRACAVAGYVGLFHELDLLPQFHIAEEARENQQWEINDTIMKADIRFNAMNDYTLTVFSQPIKGCLNGDTAVRAYLDIKTKFKAPPDLDDLLYDGGRRTSHFDITEDDPINARFIMNNDLSRITPETKHLPYCIWYTSVPHPSTCKELFRRVPSMKPAIARACILANFPETWDLLDADPDENSMMDARQSHNPKYLRDLESKIPTRGCRQFHGSKFRVVPRHCMFDYTSIDPTTNVSHNPCTDYLVGVPYNGRPASMAQIELTAALPHEMKKLIKELWERDYTTLTFDDEYYASLRNKGSQ</sequence>
<dbReference type="eggNOG" id="ENOG502SI4B">
    <property type="taxonomic scope" value="Eukaryota"/>
</dbReference>
<keyword evidence="2" id="KW-1185">Reference proteome</keyword>
<dbReference type="GeneID" id="2869436"/>
<reference evidence="2" key="1">
    <citation type="journal article" date="2005" name="Nature">
        <title>Sequencing of Aspergillus nidulans and comparative analysis with A. fumigatus and A. oryzae.</title>
        <authorList>
            <person name="Galagan J.E."/>
            <person name="Calvo S.E."/>
            <person name="Cuomo C."/>
            <person name="Ma L.J."/>
            <person name="Wortman J.R."/>
            <person name="Batzoglou S."/>
            <person name="Lee S.I."/>
            <person name="Basturkmen M."/>
            <person name="Spevak C.C."/>
            <person name="Clutterbuck J."/>
            <person name="Kapitonov V."/>
            <person name="Jurka J."/>
            <person name="Scazzocchio C."/>
            <person name="Farman M."/>
            <person name="Butler J."/>
            <person name="Purcell S."/>
            <person name="Harris S."/>
            <person name="Braus G.H."/>
            <person name="Draht O."/>
            <person name="Busch S."/>
            <person name="D'Enfert C."/>
            <person name="Bouchier C."/>
            <person name="Goldman G.H."/>
            <person name="Bell-Pedersen D."/>
            <person name="Griffiths-Jones S."/>
            <person name="Doonan J.H."/>
            <person name="Yu J."/>
            <person name="Vienken K."/>
            <person name="Pain A."/>
            <person name="Freitag M."/>
            <person name="Selker E.U."/>
            <person name="Archer D.B."/>
            <person name="Penalva M.A."/>
            <person name="Oakley B.R."/>
            <person name="Momany M."/>
            <person name="Tanaka T."/>
            <person name="Kumagai T."/>
            <person name="Asai K."/>
            <person name="Machida M."/>
            <person name="Nierman W.C."/>
            <person name="Denning D.W."/>
            <person name="Caddick M."/>
            <person name="Hynes M."/>
            <person name="Paoletti M."/>
            <person name="Fischer R."/>
            <person name="Miller B."/>
            <person name="Dyer P."/>
            <person name="Sachs M.S."/>
            <person name="Osmani S.A."/>
            <person name="Birren B.W."/>
        </authorList>
    </citation>
    <scope>NUCLEOTIDE SEQUENCE [LARGE SCALE GENOMIC DNA]</scope>
    <source>
        <strain evidence="2">FGSC A4 / ATCC 38163 / CBS 112.46 / NRRL 194 / M139</strain>
    </source>
</reference>
<proteinExistence type="predicted"/>
<name>C8VDS5_EMENI</name>
<dbReference type="AlphaFoldDB" id="C8VDS5"/>
<accession>C8VDS5</accession>
<gene>
    <name evidence="1" type="ORF">ANIA_11012</name>
</gene>
<dbReference type="HOGENOM" id="CLU_027146_1_0_1"/>